<feature type="domain" description="Bacterial sugar transferase" evidence="8">
    <location>
        <begin position="278"/>
        <end position="462"/>
    </location>
</feature>
<protein>
    <submittedName>
        <fullName evidence="9">Sugar transferase</fullName>
    </submittedName>
</protein>
<sequence>MRSFDHARSIRFVSGRAIWNRLIDVCLLVAAAVAAKQWVDGSSYSQSDAMLIALLMPFMLILFSSNVFRGEHARRVMLHRVRLTVAGLLAVLAGGAAFATLISGQSMPMPGWVAAWFVFAAIGCATSVSVQRWTGSYTASLRAMRRPVAVVGQGEHGFEYARRAERDTNSRVRVTSIFDMARVSAVDAGAAKVHRDLTSFVECVRRERVEEVWIVLPLSAADNVGAIVRAFSKDLVDIRFIPDLTEMTPFGSSRTNLAFAPALDLVVRPLSPQALAGKAIFDRTFACLALVLIAPLMAVVAIAVKLSSPGPALFRQRRMGAYGRPFTIYKFRTMCLHDTGEQGEIRQATRGDPRVTRLGALLRKTSLDELPQFFNVLKGDMSVVGPRPHAVEHDVFYQDRVDGYIQRYRVKPGVTGWAQINGFRGETDHIEKMQKRIEHDLYYLNNWSLALDVRIVAVTVLCGFMHRNAY</sequence>
<organism evidence="9 10">
    <name type="scientific">Burkholderia lata (strain ATCC 17760 / DSM 23089 / LMG 22485 / NCIMB 9086 / R18194 / 383)</name>
    <dbReference type="NCBI Taxonomy" id="482957"/>
    <lineage>
        <taxon>Bacteria</taxon>
        <taxon>Pseudomonadati</taxon>
        <taxon>Pseudomonadota</taxon>
        <taxon>Betaproteobacteria</taxon>
        <taxon>Burkholderiales</taxon>
        <taxon>Burkholderiaceae</taxon>
        <taxon>Burkholderia</taxon>
        <taxon>Burkholderia cepacia complex</taxon>
    </lineage>
</organism>
<evidence type="ECO:0000256" key="1">
    <source>
        <dbReference type="ARBA" id="ARBA00004141"/>
    </source>
</evidence>
<dbReference type="PANTHER" id="PTHR30576:SF0">
    <property type="entry name" value="UNDECAPRENYL-PHOSPHATE N-ACETYLGALACTOSAMINYL 1-PHOSPHATE TRANSFERASE-RELATED"/>
    <property type="match status" value="1"/>
</dbReference>
<dbReference type="InterPro" id="IPR003362">
    <property type="entry name" value="Bact_transf"/>
</dbReference>
<keyword evidence="4 7" id="KW-0812">Transmembrane</keyword>
<dbReference type="NCBIfam" id="TIGR03025">
    <property type="entry name" value="EPS_sugtrans"/>
    <property type="match status" value="1"/>
</dbReference>
<reference evidence="9 10" key="1">
    <citation type="submission" date="2019-09" db="EMBL/GenBank/DDBJ databases">
        <authorList>
            <person name="Depoorter E."/>
        </authorList>
    </citation>
    <scope>NUCLEOTIDE SEQUENCE [LARGE SCALE GENOMIC DNA]</scope>
    <source>
        <strain evidence="9">LMG 6863</strain>
    </source>
</reference>
<dbReference type="Proteomes" id="UP000494170">
    <property type="component" value="Unassembled WGS sequence"/>
</dbReference>
<dbReference type="Pfam" id="PF13727">
    <property type="entry name" value="CoA_binding_3"/>
    <property type="match status" value="1"/>
</dbReference>
<evidence type="ECO:0000313" key="10">
    <source>
        <dbReference type="Proteomes" id="UP000494170"/>
    </source>
</evidence>
<feature type="transmembrane region" description="Helical" evidence="7">
    <location>
        <begin position="285"/>
        <end position="304"/>
    </location>
</feature>
<evidence type="ECO:0000313" key="9">
    <source>
        <dbReference type="EMBL" id="VWB45158.1"/>
    </source>
</evidence>
<feature type="transmembrane region" description="Helical" evidence="7">
    <location>
        <begin position="81"/>
        <end position="102"/>
    </location>
</feature>
<evidence type="ECO:0000256" key="3">
    <source>
        <dbReference type="ARBA" id="ARBA00022679"/>
    </source>
</evidence>
<dbReference type="Pfam" id="PF02397">
    <property type="entry name" value="Bac_transf"/>
    <property type="match status" value="1"/>
</dbReference>
<keyword evidence="5 7" id="KW-1133">Transmembrane helix</keyword>
<keyword evidence="3 9" id="KW-0808">Transferase</keyword>
<dbReference type="InterPro" id="IPR017473">
    <property type="entry name" value="Undecaprenyl-P_gluc_Ptfrase"/>
</dbReference>
<dbReference type="Gene3D" id="3.40.50.720">
    <property type="entry name" value="NAD(P)-binding Rossmann-like Domain"/>
    <property type="match status" value="1"/>
</dbReference>
<evidence type="ECO:0000256" key="5">
    <source>
        <dbReference type="ARBA" id="ARBA00022989"/>
    </source>
</evidence>
<accession>A0A6P2JSG3</accession>
<dbReference type="AlphaFoldDB" id="A0A6P2JSG3"/>
<dbReference type="InterPro" id="IPR017475">
    <property type="entry name" value="EPS_sugar_tfrase"/>
</dbReference>
<evidence type="ECO:0000256" key="2">
    <source>
        <dbReference type="ARBA" id="ARBA00006464"/>
    </source>
</evidence>
<dbReference type="GO" id="GO:0016020">
    <property type="term" value="C:membrane"/>
    <property type="evidence" value="ECO:0007669"/>
    <property type="project" value="UniProtKB-SubCell"/>
</dbReference>
<dbReference type="GO" id="GO:0016780">
    <property type="term" value="F:phosphotransferase activity, for other substituted phosphate groups"/>
    <property type="evidence" value="ECO:0007669"/>
    <property type="project" value="TreeGrafter"/>
</dbReference>
<dbReference type="EMBL" id="CABVPY010000010">
    <property type="protein sequence ID" value="VWB45158.1"/>
    <property type="molecule type" value="Genomic_DNA"/>
</dbReference>
<feature type="transmembrane region" description="Helical" evidence="7">
    <location>
        <begin position="114"/>
        <end position="135"/>
    </location>
</feature>
<comment type="similarity">
    <text evidence="2">Belongs to the bacterial sugar transferase family.</text>
</comment>
<gene>
    <name evidence="9" type="ORF">BLA6863_02027</name>
</gene>
<keyword evidence="6 7" id="KW-0472">Membrane</keyword>
<evidence type="ECO:0000256" key="6">
    <source>
        <dbReference type="ARBA" id="ARBA00023136"/>
    </source>
</evidence>
<dbReference type="NCBIfam" id="TIGR03023">
    <property type="entry name" value="WcaJ_sugtrans"/>
    <property type="match status" value="1"/>
</dbReference>
<dbReference type="RefSeq" id="WP_174939478.1">
    <property type="nucleotide sequence ID" value="NZ_CABVPY010000010.1"/>
</dbReference>
<feature type="transmembrane region" description="Helical" evidence="7">
    <location>
        <begin position="51"/>
        <end position="69"/>
    </location>
</feature>
<dbReference type="PANTHER" id="PTHR30576">
    <property type="entry name" value="COLANIC BIOSYNTHESIS UDP-GLUCOSE LIPID CARRIER TRANSFERASE"/>
    <property type="match status" value="1"/>
</dbReference>
<comment type="subcellular location">
    <subcellularLocation>
        <location evidence="1">Membrane</location>
        <topology evidence="1">Multi-pass membrane protein</topology>
    </subcellularLocation>
</comment>
<evidence type="ECO:0000259" key="8">
    <source>
        <dbReference type="Pfam" id="PF02397"/>
    </source>
</evidence>
<name>A0A6P2JSG3_BURL3</name>
<proteinExistence type="inferred from homology"/>
<evidence type="ECO:0000256" key="4">
    <source>
        <dbReference type="ARBA" id="ARBA00022692"/>
    </source>
</evidence>
<feature type="transmembrane region" description="Helical" evidence="7">
    <location>
        <begin position="21"/>
        <end position="39"/>
    </location>
</feature>
<evidence type="ECO:0000256" key="7">
    <source>
        <dbReference type="SAM" id="Phobius"/>
    </source>
</evidence>